<keyword evidence="2" id="KW-0808">Transferase</keyword>
<dbReference type="PANTHER" id="PTHR43415:SF3">
    <property type="entry name" value="GNAT-FAMILY ACETYLTRANSFERASE"/>
    <property type="match status" value="1"/>
</dbReference>
<evidence type="ECO:0000259" key="1">
    <source>
        <dbReference type="PROSITE" id="PS51186"/>
    </source>
</evidence>
<proteinExistence type="predicted"/>
<dbReference type="PANTHER" id="PTHR43415">
    <property type="entry name" value="SPERMIDINE N(1)-ACETYLTRANSFERASE"/>
    <property type="match status" value="1"/>
</dbReference>
<keyword evidence="3" id="KW-1185">Reference proteome</keyword>
<dbReference type="SUPFAM" id="SSF55729">
    <property type="entry name" value="Acyl-CoA N-acyltransferases (Nat)"/>
    <property type="match status" value="1"/>
</dbReference>
<evidence type="ECO:0000313" key="2">
    <source>
        <dbReference type="EMBL" id="OYQ45197.1"/>
    </source>
</evidence>
<dbReference type="InterPro" id="IPR016181">
    <property type="entry name" value="Acyl_CoA_acyltransferase"/>
</dbReference>
<evidence type="ECO:0000313" key="3">
    <source>
        <dbReference type="Proteomes" id="UP000216035"/>
    </source>
</evidence>
<dbReference type="PROSITE" id="PS51186">
    <property type="entry name" value="GNAT"/>
    <property type="match status" value="1"/>
</dbReference>
<dbReference type="EMBL" id="NOXX01000185">
    <property type="protein sequence ID" value="OYQ45197.1"/>
    <property type="molecule type" value="Genomic_DNA"/>
</dbReference>
<reference evidence="2 3" key="1">
    <citation type="submission" date="2017-07" db="EMBL/GenBank/DDBJ databases">
        <title>Flavobacterium cyanobacteriorum sp. nov., isolated from cyanobacterial aggregates in a eutrophic lake.</title>
        <authorList>
            <person name="Cai H."/>
        </authorList>
    </citation>
    <scope>NUCLEOTIDE SEQUENCE [LARGE SCALE GENOMIC DNA]</scope>
    <source>
        <strain evidence="2 3">TH167</strain>
    </source>
</reference>
<dbReference type="Gene3D" id="3.40.630.30">
    <property type="match status" value="1"/>
</dbReference>
<organism evidence="2 3">
    <name type="scientific">Flavobacterium aurantiibacter</name>
    <dbReference type="NCBI Taxonomy" id="2023067"/>
    <lineage>
        <taxon>Bacteria</taxon>
        <taxon>Pseudomonadati</taxon>
        <taxon>Bacteroidota</taxon>
        <taxon>Flavobacteriia</taxon>
        <taxon>Flavobacteriales</taxon>
        <taxon>Flavobacteriaceae</taxon>
        <taxon>Flavobacterium</taxon>
    </lineage>
</organism>
<dbReference type="Proteomes" id="UP000216035">
    <property type="component" value="Unassembled WGS sequence"/>
</dbReference>
<feature type="domain" description="N-acetyltransferase" evidence="1">
    <location>
        <begin position="9"/>
        <end position="170"/>
    </location>
</feature>
<accession>A0A255ZUJ1</accession>
<dbReference type="OrthoDB" id="893030at2"/>
<comment type="caution">
    <text evidence="2">The sequence shown here is derived from an EMBL/GenBank/DDBJ whole genome shotgun (WGS) entry which is preliminary data.</text>
</comment>
<name>A0A255ZUJ1_9FLAO</name>
<dbReference type="AlphaFoldDB" id="A0A255ZUJ1"/>
<dbReference type="RefSeq" id="WP_094485975.1">
    <property type="nucleotide sequence ID" value="NZ_NOXX01000185.1"/>
</dbReference>
<gene>
    <name evidence="2" type="ORF">CHX27_06615</name>
</gene>
<dbReference type="GO" id="GO:0016747">
    <property type="term" value="F:acyltransferase activity, transferring groups other than amino-acyl groups"/>
    <property type="evidence" value="ECO:0007669"/>
    <property type="project" value="InterPro"/>
</dbReference>
<dbReference type="InterPro" id="IPR000182">
    <property type="entry name" value="GNAT_dom"/>
</dbReference>
<dbReference type="Pfam" id="PF13302">
    <property type="entry name" value="Acetyltransf_3"/>
    <property type="match status" value="1"/>
</dbReference>
<dbReference type="CDD" id="cd04301">
    <property type="entry name" value="NAT_SF"/>
    <property type="match status" value="1"/>
</dbReference>
<sequence>MTYLKGKSIFLRALEPSDIDFLFAVENDVSLWHISQTMQPFSRHILEAYIESAKSDIYEAKQLRLVICEIVSNNLCGFIDLYDFDPRNNRAGVGIVVAESFRKKGIASEALELLITYAFEFLNLFQLYACVEENNQASLTLFSKFGFEKTGVRKQWNWTTTGFQDEIFLQLIQHNHV</sequence>
<protein>
    <submittedName>
        <fullName evidence="2">GNAT family N-acetyltransferase</fullName>
    </submittedName>
</protein>